<sequence>MTQASQLRILTVDDQMTIRIVLRDNLKRLGVVDITEALDGETALRVLLKEKEPPHLIISDYHMPNMDGLTLLRAIRVHPPLQKVPFIMLTGHADRELVIKARSLGANNYLIKPFTTVSLREKIEMVIGPLT</sequence>
<evidence type="ECO:0000313" key="5">
    <source>
        <dbReference type="EMBL" id="NVN29258.1"/>
    </source>
</evidence>
<feature type="domain" description="Response regulatory" evidence="3">
    <location>
        <begin position="8"/>
        <end position="127"/>
    </location>
</feature>
<organism evidence="4 6">
    <name type="scientific">Endobacter medicaginis</name>
    <dbReference type="NCBI Taxonomy" id="1181271"/>
    <lineage>
        <taxon>Bacteria</taxon>
        <taxon>Pseudomonadati</taxon>
        <taxon>Pseudomonadota</taxon>
        <taxon>Alphaproteobacteria</taxon>
        <taxon>Acetobacterales</taxon>
        <taxon>Acetobacteraceae</taxon>
        <taxon>Endobacter</taxon>
    </lineage>
</organism>
<dbReference type="SUPFAM" id="SSF52172">
    <property type="entry name" value="CheY-like"/>
    <property type="match status" value="1"/>
</dbReference>
<protein>
    <submittedName>
        <fullName evidence="4 5">Response regulator</fullName>
    </submittedName>
</protein>
<feature type="modified residue" description="4-aspartylphosphate" evidence="2">
    <location>
        <position position="60"/>
    </location>
</feature>
<dbReference type="PANTHER" id="PTHR44591">
    <property type="entry name" value="STRESS RESPONSE REGULATOR PROTEIN 1"/>
    <property type="match status" value="1"/>
</dbReference>
<gene>
    <name evidence="4" type="ORF">FHR90_000819</name>
    <name evidence="5" type="ORF">HUK83_02745</name>
</gene>
<dbReference type="Pfam" id="PF00072">
    <property type="entry name" value="Response_reg"/>
    <property type="match status" value="1"/>
</dbReference>
<keyword evidence="6" id="KW-1185">Reference proteome</keyword>
<dbReference type="InterPro" id="IPR050595">
    <property type="entry name" value="Bact_response_regulator"/>
</dbReference>
<evidence type="ECO:0000256" key="2">
    <source>
        <dbReference type="PROSITE-ProRule" id="PRU00169"/>
    </source>
</evidence>
<reference evidence="5 7" key="1">
    <citation type="submission" date="2020-06" db="EMBL/GenBank/DDBJ databases">
        <title>Description of novel acetic acid bacteria.</title>
        <authorList>
            <person name="Sombolestani A."/>
        </authorList>
    </citation>
    <scope>NUCLEOTIDE SEQUENCE [LARGE SCALE GENOMIC DNA]</scope>
    <source>
        <strain evidence="5 7">LMG 26838</strain>
    </source>
</reference>
<reference evidence="4 6" key="2">
    <citation type="submission" date="2020-08" db="EMBL/GenBank/DDBJ databases">
        <title>Genomic Encyclopedia of Type Strains, Phase III (KMG-III): the genomes of soil and plant-associated and newly described type strains.</title>
        <authorList>
            <person name="Whitman W."/>
        </authorList>
    </citation>
    <scope>NUCLEOTIDE SEQUENCE [LARGE SCALE GENOMIC DNA]</scope>
    <source>
        <strain evidence="4 6">CECT 8088</strain>
    </source>
</reference>
<dbReference type="Proteomes" id="UP000565205">
    <property type="component" value="Unassembled WGS sequence"/>
</dbReference>
<dbReference type="Proteomes" id="UP000557688">
    <property type="component" value="Unassembled WGS sequence"/>
</dbReference>
<dbReference type="InterPro" id="IPR001789">
    <property type="entry name" value="Sig_transdc_resp-reg_receiver"/>
</dbReference>
<dbReference type="AlphaFoldDB" id="A0A839V0E7"/>
<dbReference type="PANTHER" id="PTHR44591:SF3">
    <property type="entry name" value="RESPONSE REGULATORY DOMAIN-CONTAINING PROTEIN"/>
    <property type="match status" value="1"/>
</dbReference>
<evidence type="ECO:0000313" key="6">
    <source>
        <dbReference type="Proteomes" id="UP000557688"/>
    </source>
</evidence>
<evidence type="ECO:0000313" key="7">
    <source>
        <dbReference type="Proteomes" id="UP000565205"/>
    </source>
</evidence>
<evidence type="ECO:0000256" key="1">
    <source>
        <dbReference type="ARBA" id="ARBA00022553"/>
    </source>
</evidence>
<proteinExistence type="predicted"/>
<dbReference type="PROSITE" id="PS50110">
    <property type="entry name" value="RESPONSE_REGULATORY"/>
    <property type="match status" value="1"/>
</dbReference>
<evidence type="ECO:0000259" key="3">
    <source>
        <dbReference type="PROSITE" id="PS50110"/>
    </source>
</evidence>
<comment type="caution">
    <text evidence="4">The sequence shown here is derived from an EMBL/GenBank/DDBJ whole genome shotgun (WGS) entry which is preliminary data.</text>
</comment>
<dbReference type="SMART" id="SM00448">
    <property type="entry name" value="REC"/>
    <property type="match status" value="1"/>
</dbReference>
<accession>A0A839V0E7</accession>
<keyword evidence="1 2" id="KW-0597">Phosphoprotein</keyword>
<dbReference type="GO" id="GO:0000160">
    <property type="term" value="P:phosphorelay signal transduction system"/>
    <property type="evidence" value="ECO:0007669"/>
    <property type="project" value="InterPro"/>
</dbReference>
<dbReference type="Gene3D" id="3.40.50.2300">
    <property type="match status" value="1"/>
</dbReference>
<dbReference type="RefSeq" id="WP_176621985.1">
    <property type="nucleotide sequence ID" value="NZ_JABXXQ010000023.1"/>
</dbReference>
<name>A0A839V0E7_9PROT</name>
<dbReference type="EMBL" id="JACHXV010000003">
    <property type="protein sequence ID" value="MBB3173001.1"/>
    <property type="molecule type" value="Genomic_DNA"/>
</dbReference>
<dbReference type="EMBL" id="JABXXQ010000023">
    <property type="protein sequence ID" value="NVN29258.1"/>
    <property type="molecule type" value="Genomic_DNA"/>
</dbReference>
<evidence type="ECO:0000313" key="4">
    <source>
        <dbReference type="EMBL" id="MBB3173001.1"/>
    </source>
</evidence>
<dbReference type="InterPro" id="IPR011006">
    <property type="entry name" value="CheY-like_superfamily"/>
</dbReference>